<evidence type="ECO:0000313" key="4">
    <source>
        <dbReference type="RefSeq" id="XP_020023190.2"/>
    </source>
</evidence>
<dbReference type="RefSeq" id="XP_020023190.2">
    <property type="nucleotide sequence ID" value="XM_020167601.2"/>
</dbReference>
<dbReference type="CTD" id="168002"/>
<organism evidence="4">
    <name type="scientific">Castor canadensis</name>
    <name type="common">American beaver</name>
    <dbReference type="NCBI Taxonomy" id="51338"/>
    <lineage>
        <taxon>Eukaryota</taxon>
        <taxon>Metazoa</taxon>
        <taxon>Chordata</taxon>
        <taxon>Craniata</taxon>
        <taxon>Vertebrata</taxon>
        <taxon>Euteleostomi</taxon>
        <taxon>Mammalia</taxon>
        <taxon>Eutheria</taxon>
        <taxon>Euarchontoglires</taxon>
        <taxon>Glires</taxon>
        <taxon>Rodentia</taxon>
        <taxon>Castorimorpha</taxon>
        <taxon>Castoridae</taxon>
        <taxon>Castor</taxon>
    </lineage>
</organism>
<keyword evidence="2" id="KW-0175">Coiled coil</keyword>
<dbReference type="PANTHER" id="PTHR15919:SF13">
    <property type="entry name" value="DAPPER HOMOLOG 2"/>
    <property type="match status" value="1"/>
</dbReference>
<dbReference type="KEGG" id="ccan:109688973"/>
<dbReference type="GeneID" id="109688973"/>
<dbReference type="InterPro" id="IPR024843">
    <property type="entry name" value="Dapper"/>
</dbReference>
<dbReference type="OrthoDB" id="9950432at2759"/>
<gene>
    <name evidence="4" type="primary">Dact2</name>
</gene>
<sequence length="777" mass="83744">MWAPGGPPGPAGWDRRRVGARLRAALAGLHELQGLRATQQARVRGALAMQPPPGPAEPRGPRGHELRLEATLAALQEQLSRLRRQDAGLKTHLDQLDQQISELQLDVCRSSSEAPDSDSRPSSGFYELSDMGSCSLSTSCASVCSDRLSPSLGSWLPAFQPSKARPGMGDWRPRSADETTVPTWRPQPNEQRTRPLDSAEDVGQPWDMFRPRPVSTGDLEKVLPADLGLQTASTDTMSSSFLCQGTDIPHHSPDPKYQRDLVARGGQEVYLYPSPLHAVALQSPLFAVTKETPQLSSHSPPRTPPLGSRDLNRTQAGPVRELGPAGAYIDRLLHLRSQRPPQRGIIGEQGPPRYGSSSSPQKLGNQRSGGGNQPDKLVCAPGIAGGGSAQSRVASGDSFQQQGPVPLDTQTPSINPEEGPKPWNHYIHGDITVGLSPCPQTQQPHSDHGQDQLLSPSRTVDSESPSLAPGLFAHPPCTTGEVSPVRLKIGSPQSKAVKTRRRASDKVLRFGKQPAPLPDRYWGTYAAPQLPLEWDLSYRPQGGGLGRRPTLARDAPGRSCSESTLYPVPFFVPLVVSRGESCQASSQALFPVEAAPLSAGTRRKQRKWQSTVEISARALAASYPEPHLGPPRRTARRESGPQVRGRPLLARQDACAKSESDPSEHSAECASLFHSTIAETSEEEASDHTANRFGDQESSPSDSEGYIQSSGGSLAMDGAEAGPGKLNKPRVAPHRAPGGTRLPLPPMPKLCRIKASKALKRKIRRFQPTALKVMTMV</sequence>
<dbReference type="PANTHER" id="PTHR15919">
    <property type="entry name" value="DAPPER-RELATED"/>
    <property type="match status" value="1"/>
</dbReference>
<evidence type="ECO:0000256" key="2">
    <source>
        <dbReference type="ARBA" id="ARBA00023054"/>
    </source>
</evidence>
<dbReference type="Pfam" id="PF15268">
    <property type="entry name" value="Dapper"/>
    <property type="match status" value="1"/>
</dbReference>
<name>A0A8B7UXT9_CASCN</name>
<protein>
    <submittedName>
        <fullName evidence="4">Dapper homolog 2 isoform X1</fullName>
    </submittedName>
</protein>
<proteinExistence type="inferred from homology"/>
<evidence type="ECO:0000313" key="3">
    <source>
        <dbReference type="Proteomes" id="UP001732720"/>
    </source>
</evidence>
<accession>A0A8B7UXT9</accession>
<dbReference type="GO" id="GO:0005737">
    <property type="term" value="C:cytoplasm"/>
    <property type="evidence" value="ECO:0007669"/>
    <property type="project" value="TreeGrafter"/>
</dbReference>
<dbReference type="Proteomes" id="UP001732720">
    <property type="component" value="Chromosome 1"/>
</dbReference>
<reference evidence="4" key="1">
    <citation type="submission" date="2025-08" db="UniProtKB">
        <authorList>
            <consortium name="RefSeq"/>
        </authorList>
    </citation>
    <scope>IDENTIFICATION</scope>
</reference>
<dbReference type="GO" id="GO:1900108">
    <property type="term" value="P:negative regulation of nodal signaling pathway"/>
    <property type="evidence" value="ECO:0007669"/>
    <property type="project" value="TreeGrafter"/>
</dbReference>
<keyword evidence="3" id="KW-1185">Reference proteome</keyword>
<comment type="similarity">
    <text evidence="1">Belongs to the dapper family.</text>
</comment>
<evidence type="ECO:0000256" key="1">
    <source>
        <dbReference type="ARBA" id="ARBA00010807"/>
    </source>
</evidence>